<feature type="compositionally biased region" description="Basic and acidic residues" evidence="1">
    <location>
        <begin position="363"/>
        <end position="374"/>
    </location>
</feature>
<dbReference type="EMBL" id="JH921446">
    <property type="protein sequence ID" value="EKD14372.1"/>
    <property type="molecule type" value="Genomic_DNA"/>
</dbReference>
<dbReference type="InParanoid" id="K1WPR6"/>
<evidence type="ECO:0000259" key="2">
    <source>
        <dbReference type="Pfam" id="PF20150"/>
    </source>
</evidence>
<feature type="domain" description="2EXR" evidence="2">
    <location>
        <begin position="17"/>
        <end position="132"/>
    </location>
</feature>
<dbReference type="OrthoDB" id="3473305at2759"/>
<reference evidence="3 4" key="1">
    <citation type="journal article" date="2012" name="BMC Genomics">
        <title>Sequencing the genome of Marssonina brunnea reveals fungus-poplar co-evolution.</title>
        <authorList>
            <person name="Zhu S."/>
            <person name="Cao Y.-Z."/>
            <person name="Jiang C."/>
            <person name="Tan B.-Y."/>
            <person name="Wang Z."/>
            <person name="Feng S."/>
            <person name="Zhang L."/>
            <person name="Su X.-H."/>
            <person name="Brejova B."/>
            <person name="Vinar T."/>
            <person name="Xu M."/>
            <person name="Wang M.-X."/>
            <person name="Zhang S.-G."/>
            <person name="Huang M.-R."/>
            <person name="Wu R."/>
            <person name="Zhou Y."/>
        </authorList>
    </citation>
    <scope>NUCLEOTIDE SEQUENCE [LARGE SCALE GENOMIC DNA]</scope>
    <source>
        <strain evidence="3 4">MB_m1</strain>
    </source>
</reference>
<dbReference type="PANTHER" id="PTHR35910">
    <property type="entry name" value="2EXR DOMAIN-CONTAINING PROTEIN"/>
    <property type="match status" value="1"/>
</dbReference>
<accession>K1WPR6</accession>
<dbReference type="AlphaFoldDB" id="K1WPR6"/>
<proteinExistence type="predicted"/>
<dbReference type="HOGENOM" id="CLU_719757_0_0_1"/>
<sequence>MDNDPAVSSSPAPSGTFTNFPRLPWELQQQIWLASIQDLRGRIVHITDNLPIRTFAENLRPAVVCAVSSTGCPPPPQLAACRDSRDLALKYYRPLLLGKLDPDANANAAAAAQDFVAWGQRGMRVDLEKDMLMLSLSGILNFHDQLACHRQHAAAEAGNLDLRAGQHGPLLRSDRRVSTAAAGDGRFEPGRLDGLCAAEDHGQHDACDMTELEENFVVALEMRNSFRRFVETHDAGPLWRNLTFRVVLAAVESPAGEDGGCLYARRLAHPAPVFGPDHQPGPQAGTKHTYVMRKICGGDGEILGRYEGVQRLFEDGFLHLRGMADDDCDGDGDDGQPIDSYSGGRGPTVGFCPGMKNEWALEEDQKKAESRRTLAAEPRAGEQV</sequence>
<gene>
    <name evidence="3" type="ORF">MBM_07602</name>
</gene>
<evidence type="ECO:0000313" key="3">
    <source>
        <dbReference type="EMBL" id="EKD14372.1"/>
    </source>
</evidence>
<keyword evidence="4" id="KW-1185">Reference proteome</keyword>
<dbReference type="InterPro" id="IPR045518">
    <property type="entry name" value="2EXR"/>
</dbReference>
<evidence type="ECO:0000313" key="4">
    <source>
        <dbReference type="Proteomes" id="UP000006753"/>
    </source>
</evidence>
<name>K1WPR6_MARBU</name>
<dbReference type="Proteomes" id="UP000006753">
    <property type="component" value="Unassembled WGS sequence"/>
</dbReference>
<protein>
    <recommendedName>
        <fullName evidence="2">2EXR domain-containing protein</fullName>
    </recommendedName>
</protein>
<dbReference type="Pfam" id="PF20150">
    <property type="entry name" value="2EXR"/>
    <property type="match status" value="1"/>
</dbReference>
<organism evidence="3 4">
    <name type="scientific">Marssonina brunnea f. sp. multigermtubi (strain MB_m1)</name>
    <name type="common">Marssonina leaf spot fungus</name>
    <dbReference type="NCBI Taxonomy" id="1072389"/>
    <lineage>
        <taxon>Eukaryota</taxon>
        <taxon>Fungi</taxon>
        <taxon>Dikarya</taxon>
        <taxon>Ascomycota</taxon>
        <taxon>Pezizomycotina</taxon>
        <taxon>Leotiomycetes</taxon>
        <taxon>Helotiales</taxon>
        <taxon>Drepanopezizaceae</taxon>
        <taxon>Drepanopeziza</taxon>
    </lineage>
</organism>
<feature type="region of interest" description="Disordered" evidence="1">
    <location>
        <begin position="362"/>
        <end position="384"/>
    </location>
</feature>
<feature type="region of interest" description="Disordered" evidence="1">
    <location>
        <begin position="328"/>
        <end position="349"/>
    </location>
</feature>
<dbReference type="KEGG" id="mbe:MBM_07602"/>
<evidence type="ECO:0000256" key="1">
    <source>
        <dbReference type="SAM" id="MobiDB-lite"/>
    </source>
</evidence>
<dbReference type="PANTHER" id="PTHR35910:SF6">
    <property type="entry name" value="2EXR DOMAIN-CONTAINING PROTEIN"/>
    <property type="match status" value="1"/>
</dbReference>